<protein>
    <submittedName>
        <fullName evidence="1">Uncharacterized protein</fullName>
    </submittedName>
</protein>
<keyword evidence="2" id="KW-1185">Reference proteome</keyword>
<accession>A0A4R2IQA9</accession>
<dbReference type="Proteomes" id="UP000295680">
    <property type="component" value="Unassembled WGS sequence"/>
</dbReference>
<gene>
    <name evidence="1" type="ORF">EV192_119125</name>
</gene>
<evidence type="ECO:0000313" key="1">
    <source>
        <dbReference type="EMBL" id="TCO46546.1"/>
    </source>
</evidence>
<comment type="caution">
    <text evidence="1">The sequence shown here is derived from an EMBL/GenBank/DDBJ whole genome shotgun (WGS) entry which is preliminary data.</text>
</comment>
<dbReference type="AlphaFoldDB" id="A0A4R2IQA9"/>
<dbReference type="EMBL" id="SLWS01000019">
    <property type="protein sequence ID" value="TCO46546.1"/>
    <property type="molecule type" value="Genomic_DNA"/>
</dbReference>
<evidence type="ECO:0000313" key="2">
    <source>
        <dbReference type="Proteomes" id="UP000295680"/>
    </source>
</evidence>
<organism evidence="1 2">
    <name type="scientific">Actinocrispum wychmicini</name>
    <dbReference type="NCBI Taxonomy" id="1213861"/>
    <lineage>
        <taxon>Bacteria</taxon>
        <taxon>Bacillati</taxon>
        <taxon>Actinomycetota</taxon>
        <taxon>Actinomycetes</taxon>
        <taxon>Pseudonocardiales</taxon>
        <taxon>Pseudonocardiaceae</taxon>
        <taxon>Actinocrispum</taxon>
    </lineage>
</organism>
<name>A0A4R2IQA9_9PSEU</name>
<proteinExistence type="predicted"/>
<reference evidence="1 2" key="1">
    <citation type="submission" date="2019-03" db="EMBL/GenBank/DDBJ databases">
        <title>Genomic Encyclopedia of Type Strains, Phase IV (KMG-IV): sequencing the most valuable type-strain genomes for metagenomic binning, comparative biology and taxonomic classification.</title>
        <authorList>
            <person name="Goeker M."/>
        </authorList>
    </citation>
    <scope>NUCLEOTIDE SEQUENCE [LARGE SCALE GENOMIC DNA]</scope>
    <source>
        <strain evidence="1 2">DSM 45934</strain>
    </source>
</reference>
<sequence length="161" mass="17059">MTAGVMTTMTQPAPDWLRELAAARAHYEELFGWPVSVQVGQRQLVVALGQTLDAITMPASLGARVHGQLGIAMLTGPVIAHPDSARWTFLTQGATTMPGEIVDGLGNHEVHHAASGEYAVVPTECGGGGWCWIHEPRPHQMLPSAYAVIATARRLCSAAVA</sequence>